<evidence type="ECO:0000313" key="2">
    <source>
        <dbReference type="EMBL" id="BCO27669.1"/>
    </source>
</evidence>
<proteinExistence type="predicted"/>
<sequence>MFDFAQLQRPVEAGKAFAETIIYAMSPPLNFGQFLTSFLLLMA</sequence>
<dbReference type="EMBL" id="AP024238">
    <property type="protein sequence ID" value="BCO27669.1"/>
    <property type="molecule type" value="Genomic_DNA"/>
</dbReference>
<protein>
    <submittedName>
        <fullName evidence="2">Uncharacterized protein</fullName>
    </submittedName>
</protein>
<gene>
    <name evidence="2" type="ORF">MIZ03_2558</name>
</gene>
<reference evidence="2 3" key="1">
    <citation type="journal article" date="2021" name="Microbiol. Spectr.">
        <title>A Single Bacterium Capable of Oxidation and Reduction of Iron at Circumneutral pH.</title>
        <authorList>
            <person name="Kato S."/>
            <person name="Ohkuma M."/>
        </authorList>
    </citation>
    <scope>NUCLEOTIDE SEQUENCE [LARGE SCALE GENOMIC DNA]</scope>
    <source>
        <strain evidence="2 3">MIZ03</strain>
    </source>
</reference>
<organism evidence="2 3">
    <name type="scientific">Rhodoferax lithotrophicus</name>
    <dbReference type="NCBI Taxonomy" id="2798804"/>
    <lineage>
        <taxon>Bacteria</taxon>
        <taxon>Pseudomonadati</taxon>
        <taxon>Pseudomonadota</taxon>
        <taxon>Betaproteobacteria</taxon>
        <taxon>Burkholderiales</taxon>
        <taxon>Comamonadaceae</taxon>
        <taxon>Rhodoferax</taxon>
    </lineage>
</organism>
<name>A0ABM7MN18_9BURK</name>
<keyword evidence="1" id="KW-0472">Membrane</keyword>
<feature type="transmembrane region" description="Helical" evidence="1">
    <location>
        <begin position="20"/>
        <end position="41"/>
    </location>
</feature>
<accession>A0ABM7MN18</accession>
<evidence type="ECO:0000256" key="1">
    <source>
        <dbReference type="SAM" id="Phobius"/>
    </source>
</evidence>
<dbReference type="Proteomes" id="UP000824366">
    <property type="component" value="Chromosome"/>
</dbReference>
<keyword evidence="1" id="KW-0812">Transmembrane</keyword>
<keyword evidence="3" id="KW-1185">Reference proteome</keyword>
<evidence type="ECO:0000313" key="3">
    <source>
        <dbReference type="Proteomes" id="UP000824366"/>
    </source>
</evidence>
<keyword evidence="1" id="KW-1133">Transmembrane helix</keyword>